<protein>
    <submittedName>
        <fullName evidence="2">LuxR C-terminal-related transcriptional regulator</fullName>
    </submittedName>
</protein>
<dbReference type="InterPro" id="IPR016032">
    <property type="entry name" value="Sig_transdc_resp-reg_C-effctor"/>
</dbReference>
<reference evidence="2 3" key="1">
    <citation type="submission" date="2024-02" db="EMBL/GenBank/DDBJ databases">
        <authorList>
            <person name="Saticioglu I.B."/>
        </authorList>
    </citation>
    <scope>NUCLEOTIDE SEQUENCE [LARGE SCALE GENOMIC DNA]</scope>
    <source>
        <strain evidence="2 3">Mu-86</strain>
    </source>
</reference>
<organism evidence="2 3">
    <name type="scientific">Microbacterium marmarense</name>
    <dbReference type="NCBI Taxonomy" id="3122051"/>
    <lineage>
        <taxon>Bacteria</taxon>
        <taxon>Bacillati</taxon>
        <taxon>Actinomycetota</taxon>
        <taxon>Actinomycetes</taxon>
        <taxon>Micrococcales</taxon>
        <taxon>Microbacteriaceae</taxon>
        <taxon>Microbacterium</taxon>
    </lineage>
</organism>
<dbReference type="RefSeq" id="WP_337336922.1">
    <property type="nucleotide sequence ID" value="NZ_JBBDGL010000001.1"/>
</dbReference>
<comment type="caution">
    <text evidence="2">The sequence shown here is derived from an EMBL/GenBank/DDBJ whole genome shotgun (WGS) entry which is preliminary data.</text>
</comment>
<feature type="domain" description="HTH luxR-type" evidence="1">
    <location>
        <begin position="442"/>
        <end position="507"/>
    </location>
</feature>
<evidence type="ECO:0000313" key="2">
    <source>
        <dbReference type="EMBL" id="MEJ1154485.1"/>
    </source>
</evidence>
<gene>
    <name evidence="2" type="ORF">WDU96_02590</name>
</gene>
<dbReference type="SMART" id="SM00421">
    <property type="entry name" value="HTH_LUXR"/>
    <property type="match status" value="1"/>
</dbReference>
<dbReference type="EMBL" id="JBBDGL010000001">
    <property type="protein sequence ID" value="MEJ1154485.1"/>
    <property type="molecule type" value="Genomic_DNA"/>
</dbReference>
<name>A0ABU8LQE1_9MICO</name>
<dbReference type="InterPro" id="IPR036388">
    <property type="entry name" value="WH-like_DNA-bd_sf"/>
</dbReference>
<sequence>MNLNDPDTAREELDRAVDSGNPESIAQIAMFHVWPLLNSHTEALIAAVSDLDPPVLERYPALRIVHPMTAAIARTSRSAKPLLHSDNGRKMSPEEIDFVLLTQMIAFRVSGELEPALTFAKRLNDRITQTRVESRDRLDGPLWFFRLQIGATLLAAGDTSDALLEFATARQLGKLSAQQDAERTAVGRVALAHAVRGALGDAQRALDRARELPAPSYAHATASITTERAAAALIAADQLSADLDEQLSLLEPYDANDLIWPFALLARCRALLARDQPEHALEALRLARGSHPVHPGSFAFDVISAASIKTLCITGDLTAARRLADEARGAGILTSIASVHLLLRENRFDTAADELRLLTKNPTLGPAPRAECALLGGWLELARTEEVSIDTALRVFRLVRNPDNARLLTTLPRQLVEAVHARLPAELANELESMTEGRSYFEMQIRPTLTQGELRVLNALVTHSSTAEIASSFFVSPNTIKSQLRSLYRKLDCNTREEAISAGARLRFLSPTG</sequence>
<dbReference type="Pfam" id="PF00196">
    <property type="entry name" value="GerE"/>
    <property type="match status" value="1"/>
</dbReference>
<dbReference type="PROSITE" id="PS50043">
    <property type="entry name" value="HTH_LUXR_2"/>
    <property type="match status" value="1"/>
</dbReference>
<dbReference type="InterPro" id="IPR000792">
    <property type="entry name" value="Tscrpt_reg_LuxR_C"/>
</dbReference>
<evidence type="ECO:0000259" key="1">
    <source>
        <dbReference type="PROSITE" id="PS50043"/>
    </source>
</evidence>
<accession>A0ABU8LQE1</accession>
<dbReference type="SUPFAM" id="SSF46894">
    <property type="entry name" value="C-terminal effector domain of the bipartite response regulators"/>
    <property type="match status" value="1"/>
</dbReference>
<keyword evidence="3" id="KW-1185">Reference proteome</keyword>
<dbReference type="Gene3D" id="1.10.10.10">
    <property type="entry name" value="Winged helix-like DNA-binding domain superfamily/Winged helix DNA-binding domain"/>
    <property type="match status" value="1"/>
</dbReference>
<dbReference type="Proteomes" id="UP001368654">
    <property type="component" value="Unassembled WGS sequence"/>
</dbReference>
<evidence type="ECO:0000313" key="3">
    <source>
        <dbReference type="Proteomes" id="UP001368654"/>
    </source>
</evidence>
<proteinExistence type="predicted"/>